<accession>A0A225W2Y4</accession>
<name>A0A225W2Y4_9STRA</name>
<protein>
    <submittedName>
        <fullName evidence="1">Uncharacterized protein</fullName>
    </submittedName>
</protein>
<gene>
    <name evidence="1" type="ORF">PHMEG_00015792</name>
</gene>
<dbReference type="OrthoDB" id="121048at2759"/>
<keyword evidence="2" id="KW-1185">Reference proteome</keyword>
<proteinExistence type="predicted"/>
<dbReference type="EMBL" id="NBNE01002190">
    <property type="protein sequence ID" value="OWZ11220.1"/>
    <property type="molecule type" value="Genomic_DNA"/>
</dbReference>
<evidence type="ECO:0000313" key="1">
    <source>
        <dbReference type="EMBL" id="OWZ11220.1"/>
    </source>
</evidence>
<sequence length="219" mass="24218">MAAARLFKSLDPHESKILSPMSFVLWMREAECIKFVTTPAGRLGSRGLTLLHFREVSDMDSLVSGSNNSNFASDFSSSVQLPPSPPRCDSYDDILDGIHGLAAIGNEFWFDHARKLTSRLRVFVAKNKSADTDNNLTRVRLTLLTQTNFSVMHWNICNRTAHIGGTFTRGASGRRSSISRVNPRTNGAVYRHAETLADSHCVNPVVVRLYRMTSGVCSG</sequence>
<evidence type="ECO:0000313" key="2">
    <source>
        <dbReference type="Proteomes" id="UP000198211"/>
    </source>
</evidence>
<dbReference type="AlphaFoldDB" id="A0A225W2Y4"/>
<comment type="caution">
    <text evidence="1">The sequence shown here is derived from an EMBL/GenBank/DDBJ whole genome shotgun (WGS) entry which is preliminary data.</text>
</comment>
<reference evidence="2" key="1">
    <citation type="submission" date="2017-03" db="EMBL/GenBank/DDBJ databases">
        <title>Phytopthora megakarya and P. palmivora, two closely related causual agents of cacao black pod achieved similar genome size and gene model numbers by different mechanisms.</title>
        <authorList>
            <person name="Ali S."/>
            <person name="Shao J."/>
            <person name="Larry D.J."/>
            <person name="Kronmiller B."/>
            <person name="Shen D."/>
            <person name="Strem M.D."/>
            <person name="Melnick R.L."/>
            <person name="Guiltinan M.J."/>
            <person name="Tyler B.M."/>
            <person name="Meinhardt L.W."/>
            <person name="Bailey B.A."/>
        </authorList>
    </citation>
    <scope>NUCLEOTIDE SEQUENCE [LARGE SCALE GENOMIC DNA]</scope>
    <source>
        <strain evidence="2">zdho120</strain>
    </source>
</reference>
<organism evidence="1 2">
    <name type="scientific">Phytophthora megakarya</name>
    <dbReference type="NCBI Taxonomy" id="4795"/>
    <lineage>
        <taxon>Eukaryota</taxon>
        <taxon>Sar</taxon>
        <taxon>Stramenopiles</taxon>
        <taxon>Oomycota</taxon>
        <taxon>Peronosporomycetes</taxon>
        <taxon>Peronosporales</taxon>
        <taxon>Peronosporaceae</taxon>
        <taxon>Phytophthora</taxon>
    </lineage>
</organism>
<dbReference type="Proteomes" id="UP000198211">
    <property type="component" value="Unassembled WGS sequence"/>
</dbReference>